<protein>
    <recommendedName>
        <fullName evidence="3">DNA-directed RNA polymerase III subunit RPC9</fullName>
    </recommendedName>
</protein>
<dbReference type="AlphaFoldDB" id="A0A5S6QR94"/>
<dbReference type="WBParaSite" id="TMUE_2000009412.1">
    <property type="protein sequence ID" value="TMUE_2000009412.1"/>
    <property type="gene ID" value="WBGene00291775"/>
</dbReference>
<evidence type="ECO:0000256" key="5">
    <source>
        <dbReference type="ARBA" id="ARBA00023163"/>
    </source>
</evidence>
<evidence type="ECO:0000256" key="4">
    <source>
        <dbReference type="ARBA" id="ARBA00022478"/>
    </source>
</evidence>
<keyword evidence="5" id="KW-0804">Transcription</keyword>
<keyword evidence="11" id="KW-1185">Reference proteome</keyword>
<keyword evidence="4" id="KW-0240">DNA-directed RNA polymerase</keyword>
<dbReference type="STRING" id="70415.A0A5S6QR94"/>
<reference evidence="12" key="1">
    <citation type="submission" date="2019-12" db="UniProtKB">
        <authorList>
            <consortium name="WormBaseParasite"/>
        </authorList>
    </citation>
    <scope>IDENTIFICATION</scope>
</reference>
<evidence type="ECO:0000256" key="2">
    <source>
        <dbReference type="ARBA" id="ARBA00006898"/>
    </source>
</evidence>
<comment type="similarity">
    <text evidence="2">Belongs to the eukaryotic RPC9 RNA polymerase subunit family.</text>
</comment>
<evidence type="ECO:0000313" key="11">
    <source>
        <dbReference type="Proteomes" id="UP000046395"/>
    </source>
</evidence>
<dbReference type="InterPro" id="IPR005574">
    <property type="entry name" value="Rpb4/RPC9"/>
</dbReference>
<dbReference type="InterPro" id="IPR010997">
    <property type="entry name" value="HRDC-like_sf"/>
</dbReference>
<feature type="domain" description="RNA polymerase Rpb4/RPC9 core" evidence="10">
    <location>
        <begin position="6"/>
        <end position="122"/>
    </location>
</feature>
<evidence type="ECO:0000259" key="10">
    <source>
        <dbReference type="SMART" id="SM00657"/>
    </source>
</evidence>
<proteinExistence type="inferred from homology"/>
<evidence type="ECO:0000256" key="7">
    <source>
        <dbReference type="ARBA" id="ARBA00043924"/>
    </source>
</evidence>
<comment type="subcellular location">
    <subcellularLocation>
        <location evidence="1">Nucleus</location>
    </subcellularLocation>
</comment>
<dbReference type="PANTHER" id="PTHR15561:SF0">
    <property type="entry name" value="DNA-DIRECTED RNA POLYMERASE III SUBUNIT RPC9"/>
    <property type="match status" value="1"/>
</dbReference>
<keyword evidence="6" id="KW-0539">Nucleus</keyword>
<organism evidence="11 12">
    <name type="scientific">Trichuris muris</name>
    <name type="common">Mouse whipworm</name>
    <dbReference type="NCBI Taxonomy" id="70415"/>
    <lineage>
        <taxon>Eukaryota</taxon>
        <taxon>Metazoa</taxon>
        <taxon>Ecdysozoa</taxon>
        <taxon>Nematoda</taxon>
        <taxon>Enoplea</taxon>
        <taxon>Dorylaimia</taxon>
        <taxon>Trichinellida</taxon>
        <taxon>Trichuridae</taxon>
        <taxon>Trichuris</taxon>
    </lineage>
</organism>
<dbReference type="GO" id="GO:0006384">
    <property type="term" value="P:transcription initiation at RNA polymerase III promoter"/>
    <property type="evidence" value="ECO:0007669"/>
    <property type="project" value="InterPro"/>
</dbReference>
<evidence type="ECO:0000313" key="12">
    <source>
        <dbReference type="WBParaSite" id="TMUE_2000009412.1"/>
    </source>
</evidence>
<dbReference type="GO" id="GO:0005666">
    <property type="term" value="C:RNA polymerase III complex"/>
    <property type="evidence" value="ECO:0007669"/>
    <property type="project" value="InterPro"/>
</dbReference>
<name>A0A5S6QR94_TRIMR</name>
<comment type="subunit">
    <text evidence="8">Component of the RNA polymerase III complex consisting of 17 subunits: a ten-subunit horseshoe-shaped catalytic core composed of POLR3A/RPC1, POLR3B/RPC2, POLR1C/RPAC1, POLR1D/RPAC2, POLR3K/RPC10, POLR2E/RPABC1, POLR2F/RPABC2, POLR2H/RPABC3, POLR2K/RPABC4 and POLR2L/RPABC5; a mobile stalk composed of two subunits POLR3H/RPC8 and CRCP/RPC9, protruding from the core and functioning primarily in transcription initiation; and additional subunits homologous to general transcription factors of the RNA polymerase II machinery, POLR3C/RPC3-POLR3F/RPC6-POLR3G/RPC7 heterotrimer required for transcription initiation and POLR3D/RPC4-POLR3E/RPC5 heterodimer involved in both transcription initiation and termination.</text>
</comment>
<comment type="function">
    <text evidence="7">Accessory protein for the calcitonin gene-related peptide (CGRP) receptor. It modulates CGRP responsiveness in a variety of tissues.</text>
</comment>
<dbReference type="SUPFAM" id="SSF47819">
    <property type="entry name" value="HRDC-like"/>
    <property type="match status" value="1"/>
</dbReference>
<dbReference type="GO" id="GO:0000166">
    <property type="term" value="F:nucleotide binding"/>
    <property type="evidence" value="ECO:0007669"/>
    <property type="project" value="InterPro"/>
</dbReference>
<evidence type="ECO:0000256" key="1">
    <source>
        <dbReference type="ARBA" id="ARBA00004123"/>
    </source>
</evidence>
<sequence>MFPGKPKFLLVAALSNFEVYQFVKEERISTRQDDVDVPSPFATVLYQLAKYLGQIGTSNQKEESLRTVILKLHSYKLSKSEVLQIINSNPKVPVELYLIVDNCEDRFEEEHVKDILHLLKENV</sequence>
<dbReference type="Proteomes" id="UP000046395">
    <property type="component" value="Unassembled WGS sequence"/>
</dbReference>
<dbReference type="InterPro" id="IPR038324">
    <property type="entry name" value="Rpb4/RPC9_sf"/>
</dbReference>
<comment type="function">
    <text evidence="9">DNA-dependent RNA polymerase catalyzes the transcription of DNA into RNA using the four ribonucleoside triphosphates as substrates. Specific peripheric component of RNA polymerase III (Pol III) which synthesizes small non-coding RNAs including 5S rRNA, snRNAs, tRNAs and miRNAs from at least 500 distinct genomic loci. With POLR3H/RPC8 forms a mobile stalk that protrudes from Pol III core and functions primarily in transcription initiation. Pol III plays a key role in sensing and limiting infection by intracellular bacteria and DNA viruses. Acts as nuclear and cytosolic DNA sensor involved in innate immune response. Can sense non-self dsDNA that serves as template for transcription into dsRNA. The non-self RNA polymerase III transcripts, such as Epstein-Barr virus-encoded RNAs (EBERs) induce type I interferon and NF-kappa-B through the RIG-I pathway.</text>
</comment>
<dbReference type="InterPro" id="IPR006590">
    <property type="entry name" value="RNA_pol_Rpb4/RPC9_core"/>
</dbReference>
<dbReference type="Pfam" id="PF03874">
    <property type="entry name" value="RNA_pol_Rpb4"/>
    <property type="match status" value="1"/>
</dbReference>
<accession>A0A5S6QR94</accession>
<evidence type="ECO:0000256" key="6">
    <source>
        <dbReference type="ARBA" id="ARBA00023242"/>
    </source>
</evidence>
<evidence type="ECO:0000256" key="8">
    <source>
        <dbReference type="ARBA" id="ARBA00044007"/>
    </source>
</evidence>
<dbReference type="Gene3D" id="1.20.1250.40">
    <property type="match status" value="1"/>
</dbReference>
<dbReference type="SMART" id="SM00657">
    <property type="entry name" value="RPOL4c"/>
    <property type="match status" value="1"/>
</dbReference>
<evidence type="ECO:0000256" key="9">
    <source>
        <dbReference type="ARBA" id="ARBA00045808"/>
    </source>
</evidence>
<evidence type="ECO:0000256" key="3">
    <source>
        <dbReference type="ARBA" id="ARBA00016672"/>
    </source>
</evidence>
<dbReference type="PANTHER" id="PTHR15561">
    <property type="entry name" value="CALCITONIN GENE-RELATED PEPTIDE-RECEPTOR COMPONENT PROTEIN"/>
    <property type="match status" value="1"/>
</dbReference>
<dbReference type="InterPro" id="IPR038846">
    <property type="entry name" value="RPC9"/>
</dbReference>